<proteinExistence type="predicted"/>
<dbReference type="AlphaFoldDB" id="A0AAW1N1V8"/>
<protein>
    <submittedName>
        <fullName evidence="1">Uncharacterized protein</fullName>
    </submittedName>
</protein>
<dbReference type="Proteomes" id="UP001458880">
    <property type="component" value="Unassembled WGS sequence"/>
</dbReference>
<sequence>MRLPISRNGSTNQRMASFTSAWDLCSKDTLFQKIKEQCFRTASFTSAWDLCSKDTLFQKIKEQCFRTASQN</sequence>
<organism evidence="1 2">
    <name type="scientific">Popillia japonica</name>
    <name type="common">Japanese beetle</name>
    <dbReference type="NCBI Taxonomy" id="7064"/>
    <lineage>
        <taxon>Eukaryota</taxon>
        <taxon>Metazoa</taxon>
        <taxon>Ecdysozoa</taxon>
        <taxon>Arthropoda</taxon>
        <taxon>Hexapoda</taxon>
        <taxon>Insecta</taxon>
        <taxon>Pterygota</taxon>
        <taxon>Neoptera</taxon>
        <taxon>Endopterygota</taxon>
        <taxon>Coleoptera</taxon>
        <taxon>Polyphaga</taxon>
        <taxon>Scarabaeiformia</taxon>
        <taxon>Scarabaeidae</taxon>
        <taxon>Rutelinae</taxon>
        <taxon>Popillia</taxon>
    </lineage>
</organism>
<gene>
    <name evidence="1" type="ORF">QE152_g4127</name>
</gene>
<reference evidence="1 2" key="1">
    <citation type="journal article" date="2024" name="BMC Genomics">
        <title>De novo assembly and annotation of Popillia japonica's genome with initial clues to its potential as an invasive pest.</title>
        <authorList>
            <person name="Cucini C."/>
            <person name="Boschi S."/>
            <person name="Funari R."/>
            <person name="Cardaioli E."/>
            <person name="Iannotti N."/>
            <person name="Marturano G."/>
            <person name="Paoli F."/>
            <person name="Bruttini M."/>
            <person name="Carapelli A."/>
            <person name="Frati F."/>
            <person name="Nardi F."/>
        </authorList>
    </citation>
    <scope>NUCLEOTIDE SEQUENCE [LARGE SCALE GENOMIC DNA]</scope>
    <source>
        <strain evidence="1">DMR45628</strain>
    </source>
</reference>
<evidence type="ECO:0000313" key="2">
    <source>
        <dbReference type="Proteomes" id="UP001458880"/>
    </source>
</evidence>
<keyword evidence="2" id="KW-1185">Reference proteome</keyword>
<evidence type="ECO:0000313" key="1">
    <source>
        <dbReference type="EMBL" id="KAK9752561.1"/>
    </source>
</evidence>
<dbReference type="EMBL" id="JASPKY010000019">
    <property type="protein sequence ID" value="KAK9752561.1"/>
    <property type="molecule type" value="Genomic_DNA"/>
</dbReference>
<name>A0AAW1N1V8_POPJA</name>
<comment type="caution">
    <text evidence="1">The sequence shown here is derived from an EMBL/GenBank/DDBJ whole genome shotgun (WGS) entry which is preliminary data.</text>
</comment>
<accession>A0AAW1N1V8</accession>